<evidence type="ECO:0000313" key="4">
    <source>
        <dbReference type="Proteomes" id="UP000306196"/>
    </source>
</evidence>
<keyword evidence="4" id="KW-1185">Reference proteome</keyword>
<protein>
    <submittedName>
        <fullName evidence="3">DUF1311 domain-containing protein</fullName>
    </submittedName>
</protein>
<feature type="signal peptide" evidence="1">
    <location>
        <begin position="1"/>
        <end position="20"/>
    </location>
</feature>
<dbReference type="AlphaFoldDB" id="A0A5R8KDL5"/>
<organism evidence="3 4">
    <name type="scientific">Phragmitibacter flavus</name>
    <dbReference type="NCBI Taxonomy" id="2576071"/>
    <lineage>
        <taxon>Bacteria</taxon>
        <taxon>Pseudomonadati</taxon>
        <taxon>Verrucomicrobiota</taxon>
        <taxon>Verrucomicrobiia</taxon>
        <taxon>Verrucomicrobiales</taxon>
        <taxon>Verrucomicrobiaceae</taxon>
        <taxon>Phragmitibacter</taxon>
    </lineage>
</organism>
<proteinExistence type="predicted"/>
<sequence>MSRLILPFILWFISLAISQAAITSSLDEAKARFAKADRELNATWAKAKSRLAESTFNDLKQIQRDWVIFRDQQAEVAAGEDTNPKTNATSLIAAAELTEERTKWLQSLLKNEGNTLAGFWIDGKGGTLSIVEKPDQLLFEFNVVRGESFDLGALSGIARWNSPIGWFSDQGRDADKPDETSIAFIHRGLYLEIITANADHYHGNRAHFDGRYFKATALSPEAQAVTSKAAETGKPSIE</sequence>
<name>A0A5R8KDL5_9BACT</name>
<reference evidence="3 4" key="1">
    <citation type="submission" date="2019-05" db="EMBL/GenBank/DDBJ databases">
        <title>Verrucobacter flavum gen. nov., sp. nov. a new member of the family Verrucomicrobiaceae.</title>
        <authorList>
            <person name="Szuroczki S."/>
            <person name="Abbaszade G."/>
            <person name="Szabo A."/>
            <person name="Felfoldi T."/>
            <person name="Schumann P."/>
            <person name="Boka K."/>
            <person name="Keki Z."/>
            <person name="Toumi M."/>
            <person name="Toth E."/>
        </authorList>
    </citation>
    <scope>NUCLEOTIDE SEQUENCE [LARGE SCALE GENOMIC DNA]</scope>
    <source>
        <strain evidence="3 4">MG-N-17</strain>
    </source>
</reference>
<comment type="caution">
    <text evidence="3">The sequence shown here is derived from an EMBL/GenBank/DDBJ whole genome shotgun (WGS) entry which is preliminary data.</text>
</comment>
<feature type="domain" description="Lysozyme inhibitor LprI-like N-terminal" evidence="2">
    <location>
        <begin position="26"/>
        <end position="105"/>
    </location>
</feature>
<evidence type="ECO:0000256" key="1">
    <source>
        <dbReference type="SAM" id="SignalP"/>
    </source>
</evidence>
<dbReference type="InterPro" id="IPR009739">
    <property type="entry name" value="LprI-like_N"/>
</dbReference>
<gene>
    <name evidence="3" type="ORF">FEM03_11720</name>
</gene>
<keyword evidence="1" id="KW-0732">Signal</keyword>
<dbReference type="EMBL" id="VAUV01000008">
    <property type="protein sequence ID" value="TLD70394.1"/>
    <property type="molecule type" value="Genomic_DNA"/>
</dbReference>
<evidence type="ECO:0000313" key="3">
    <source>
        <dbReference type="EMBL" id="TLD70394.1"/>
    </source>
</evidence>
<evidence type="ECO:0000259" key="2">
    <source>
        <dbReference type="Pfam" id="PF07007"/>
    </source>
</evidence>
<dbReference type="Pfam" id="PF07007">
    <property type="entry name" value="LprI"/>
    <property type="match status" value="1"/>
</dbReference>
<dbReference type="RefSeq" id="WP_138086450.1">
    <property type="nucleotide sequence ID" value="NZ_VAUV01000008.1"/>
</dbReference>
<dbReference type="OrthoDB" id="188742at2"/>
<dbReference type="Proteomes" id="UP000306196">
    <property type="component" value="Unassembled WGS sequence"/>
</dbReference>
<accession>A0A5R8KDL5</accession>
<feature type="chain" id="PRO_5024348151" evidence="1">
    <location>
        <begin position="21"/>
        <end position="238"/>
    </location>
</feature>
<dbReference type="Gene3D" id="1.20.1270.180">
    <property type="match status" value="1"/>
</dbReference>